<dbReference type="SUPFAM" id="SSF55729">
    <property type="entry name" value="Acyl-CoA N-acyltransferases (Nat)"/>
    <property type="match status" value="1"/>
</dbReference>
<organism evidence="3">
    <name type="scientific">hydrothermal vent metagenome</name>
    <dbReference type="NCBI Taxonomy" id="652676"/>
    <lineage>
        <taxon>unclassified sequences</taxon>
        <taxon>metagenomes</taxon>
        <taxon>ecological metagenomes</taxon>
    </lineage>
</organism>
<feature type="domain" description="N-acetyltransferase" evidence="2">
    <location>
        <begin position="33"/>
        <end position="187"/>
    </location>
</feature>
<protein>
    <recommendedName>
        <fullName evidence="2">N-acetyltransferase domain-containing protein</fullName>
    </recommendedName>
</protein>
<reference evidence="3" key="1">
    <citation type="submission" date="2018-06" db="EMBL/GenBank/DDBJ databases">
        <authorList>
            <person name="Zhirakovskaya E."/>
        </authorList>
    </citation>
    <scope>NUCLEOTIDE SEQUENCE</scope>
</reference>
<accession>A0A3B0U3A9</accession>
<dbReference type="GO" id="GO:0016747">
    <property type="term" value="F:acyltransferase activity, transferring groups other than amino-acyl groups"/>
    <property type="evidence" value="ECO:0007669"/>
    <property type="project" value="InterPro"/>
</dbReference>
<evidence type="ECO:0000259" key="2">
    <source>
        <dbReference type="PROSITE" id="PS51186"/>
    </source>
</evidence>
<dbReference type="PROSITE" id="PS51186">
    <property type="entry name" value="GNAT"/>
    <property type="match status" value="1"/>
</dbReference>
<name>A0A3B0U3A9_9ZZZZ</name>
<sequence length="217" mass="24548">MGNTSILATPGPIPDPSPSSLEAAKTRPSAKPSPIRAATPADLDLVHQRLMEAIDTSPFYSPLFKDYEKARLTKGYLRNLIAMDPHHVMIVLSKTKTAGFMISGPELGTLWLYWSYVFPENRRATLAMASLRSFIEHWDNGRFHKIATYTRPENDIAIAMMKRFKFNHVCTLEKHIFGEDYMHWERPLTKTEKGYDFGVGPGLAGRLKSRIAKLIGR</sequence>
<evidence type="ECO:0000313" key="3">
    <source>
        <dbReference type="EMBL" id="VAW20087.1"/>
    </source>
</evidence>
<evidence type="ECO:0000256" key="1">
    <source>
        <dbReference type="SAM" id="MobiDB-lite"/>
    </source>
</evidence>
<dbReference type="Gene3D" id="3.40.630.30">
    <property type="match status" value="1"/>
</dbReference>
<dbReference type="EMBL" id="UOEO01000130">
    <property type="protein sequence ID" value="VAW20087.1"/>
    <property type="molecule type" value="Genomic_DNA"/>
</dbReference>
<feature type="region of interest" description="Disordered" evidence="1">
    <location>
        <begin position="1"/>
        <end position="37"/>
    </location>
</feature>
<gene>
    <name evidence="3" type="ORF">MNBD_ALPHA12-1923</name>
</gene>
<proteinExistence type="predicted"/>
<dbReference type="InterPro" id="IPR016181">
    <property type="entry name" value="Acyl_CoA_acyltransferase"/>
</dbReference>
<dbReference type="InterPro" id="IPR000182">
    <property type="entry name" value="GNAT_dom"/>
</dbReference>
<dbReference type="AlphaFoldDB" id="A0A3B0U3A9"/>